<dbReference type="EMBL" id="JAPZVQ010000015">
    <property type="protein sequence ID" value="MDA1387325.1"/>
    <property type="molecule type" value="Genomic_DNA"/>
</dbReference>
<keyword evidence="2" id="KW-1133">Transmembrane helix</keyword>
<evidence type="ECO:0000256" key="2">
    <source>
        <dbReference type="SAM" id="Phobius"/>
    </source>
</evidence>
<dbReference type="Proteomes" id="UP001145799">
    <property type="component" value="Unassembled WGS sequence"/>
</dbReference>
<protein>
    <recommendedName>
        <fullName evidence="8">LPXTG-motif cell wall anchor domain-containing protein</fullName>
    </recommendedName>
</protein>
<evidence type="ECO:0000313" key="4">
    <source>
        <dbReference type="EMBL" id="MDA1387325.1"/>
    </source>
</evidence>
<keyword evidence="7" id="KW-1185">Reference proteome</keyword>
<feature type="chain" id="PRO_5040798886" description="LPXTG-motif cell wall anchor domain-containing protein" evidence="3">
    <location>
        <begin position="26"/>
        <end position="245"/>
    </location>
</feature>
<evidence type="ECO:0000313" key="6">
    <source>
        <dbReference type="Proteomes" id="UP001145799"/>
    </source>
</evidence>
<dbReference type="RefSeq" id="WP_270123834.1">
    <property type="nucleotide sequence ID" value="NZ_BAAAOM010000003.1"/>
</dbReference>
<keyword evidence="2" id="KW-0472">Membrane</keyword>
<evidence type="ECO:0000313" key="5">
    <source>
        <dbReference type="EMBL" id="MDR7340077.1"/>
    </source>
</evidence>
<evidence type="ECO:0000256" key="3">
    <source>
        <dbReference type="SAM" id="SignalP"/>
    </source>
</evidence>
<dbReference type="Proteomes" id="UP001183604">
    <property type="component" value="Unassembled WGS sequence"/>
</dbReference>
<accession>A0A9X3PL95</accession>
<feature type="signal peptide" evidence="3">
    <location>
        <begin position="1"/>
        <end position="25"/>
    </location>
</feature>
<name>A0A9X3PL95_9ACTN</name>
<evidence type="ECO:0000256" key="1">
    <source>
        <dbReference type="SAM" id="MobiDB-lite"/>
    </source>
</evidence>
<organism evidence="4 6">
    <name type="scientific">Glycomyces lechevalierae</name>
    <dbReference type="NCBI Taxonomy" id="256034"/>
    <lineage>
        <taxon>Bacteria</taxon>
        <taxon>Bacillati</taxon>
        <taxon>Actinomycetota</taxon>
        <taxon>Actinomycetes</taxon>
        <taxon>Glycomycetales</taxon>
        <taxon>Glycomycetaceae</taxon>
        <taxon>Glycomyces</taxon>
    </lineage>
</organism>
<feature type="transmembrane region" description="Helical" evidence="2">
    <location>
        <begin position="212"/>
        <end position="235"/>
    </location>
</feature>
<dbReference type="AlphaFoldDB" id="A0A9X3PL95"/>
<gene>
    <name evidence="5" type="ORF">J2S69_003796</name>
    <name evidence="4" type="ORF">O2L01_20185</name>
</gene>
<sequence>MKTLMLKAAACSAAILLSAAAPAQADPVPDSAVKLFLKDHPELPMAAADGGPRLSADGDLWELGGEASPMQDLGDTQIVHQATGQCLTADTSGGGATVPVALADCATAISWTIVYDKAGHRDFRFVAAGDYLLGLRERADAVDGAEVLAVRSDPGDSLHFHEWLTESQDEATPPPGPDPSDPSSNEATASEAVPETSPEEAVPVAALPTTGAAVGVAVGSGAAALAGGAALVLWWQRRRALRSDW</sequence>
<reference evidence="5 7" key="2">
    <citation type="submission" date="2023-07" db="EMBL/GenBank/DDBJ databases">
        <title>Sequencing the genomes of 1000 actinobacteria strains.</title>
        <authorList>
            <person name="Klenk H.-P."/>
        </authorList>
    </citation>
    <scope>NUCLEOTIDE SEQUENCE [LARGE SCALE GENOMIC DNA]</scope>
    <source>
        <strain evidence="5 7">DSM 44724</strain>
    </source>
</reference>
<proteinExistence type="predicted"/>
<keyword evidence="3" id="KW-0732">Signal</keyword>
<feature type="region of interest" description="Disordered" evidence="1">
    <location>
        <begin position="166"/>
        <end position="201"/>
    </location>
</feature>
<reference evidence="4" key="1">
    <citation type="submission" date="2022-12" db="EMBL/GenBank/DDBJ databases">
        <title>Gycomyces niveus sp.nov., a novel actinomycete isolated from soil in Shouguang.</title>
        <authorList>
            <person name="Yang X."/>
        </authorList>
    </citation>
    <scope>NUCLEOTIDE SEQUENCE</scope>
    <source>
        <strain evidence="4">DSM 44724</strain>
    </source>
</reference>
<evidence type="ECO:0000313" key="7">
    <source>
        <dbReference type="Proteomes" id="UP001183604"/>
    </source>
</evidence>
<dbReference type="EMBL" id="JAVDYD010000001">
    <property type="protein sequence ID" value="MDR7340077.1"/>
    <property type="molecule type" value="Genomic_DNA"/>
</dbReference>
<evidence type="ECO:0008006" key="8">
    <source>
        <dbReference type="Google" id="ProtNLM"/>
    </source>
</evidence>
<keyword evidence="2" id="KW-0812">Transmembrane</keyword>
<comment type="caution">
    <text evidence="4">The sequence shown here is derived from an EMBL/GenBank/DDBJ whole genome shotgun (WGS) entry which is preliminary data.</text>
</comment>